<evidence type="ECO:0000256" key="1">
    <source>
        <dbReference type="ARBA" id="ARBA00004651"/>
    </source>
</evidence>
<name>A0ABT7MTC6_9MICO</name>
<comment type="subcellular location">
    <subcellularLocation>
        <location evidence="1 10">Cell membrane</location>
        <topology evidence="1 10">Multi-pass membrane protein</topology>
    </subcellularLocation>
</comment>
<dbReference type="PANTHER" id="PTHR28259">
    <property type="entry name" value="FLUORIDE EXPORT PROTEIN 1-RELATED"/>
    <property type="match status" value="1"/>
</dbReference>
<feature type="binding site" evidence="10">
    <location>
        <position position="76"/>
    </location>
    <ligand>
        <name>Na(+)</name>
        <dbReference type="ChEBI" id="CHEBI:29101"/>
        <note>structural</note>
    </ligand>
</feature>
<evidence type="ECO:0000256" key="10">
    <source>
        <dbReference type="HAMAP-Rule" id="MF_00454"/>
    </source>
</evidence>
<dbReference type="Pfam" id="PF02537">
    <property type="entry name" value="CRCB"/>
    <property type="match status" value="1"/>
</dbReference>
<keyword evidence="5 10" id="KW-0472">Membrane</keyword>
<evidence type="ECO:0000256" key="2">
    <source>
        <dbReference type="ARBA" id="ARBA00022475"/>
    </source>
</evidence>
<evidence type="ECO:0000313" key="12">
    <source>
        <dbReference type="Proteomes" id="UP001235064"/>
    </source>
</evidence>
<comment type="similarity">
    <text evidence="7 10">Belongs to the fluoride channel Fluc/FEX (TC 1.A.43) family.</text>
</comment>
<evidence type="ECO:0000256" key="4">
    <source>
        <dbReference type="ARBA" id="ARBA00022989"/>
    </source>
</evidence>
<feature type="transmembrane region" description="Helical" evidence="10">
    <location>
        <begin position="42"/>
        <end position="61"/>
    </location>
</feature>
<keyword evidence="10" id="KW-0813">Transport</keyword>
<reference evidence="11 12" key="1">
    <citation type="submission" date="2023-06" db="EMBL/GenBank/DDBJ databases">
        <title>Microbacterium sp. nov., isolated from a waste landfill.</title>
        <authorList>
            <person name="Wen W."/>
        </authorList>
    </citation>
    <scope>NUCLEOTIDE SEQUENCE [LARGE SCALE GENOMIC DNA]</scope>
    <source>
        <strain evidence="11 12">ASV49</strain>
    </source>
</reference>
<dbReference type="RefSeq" id="WP_286285447.1">
    <property type="nucleotide sequence ID" value="NZ_JASXSZ010000001.1"/>
</dbReference>
<organism evidence="11 12">
    <name type="scientific">Microbacterium candidum</name>
    <dbReference type="NCBI Taxonomy" id="3041922"/>
    <lineage>
        <taxon>Bacteria</taxon>
        <taxon>Bacillati</taxon>
        <taxon>Actinomycetota</taxon>
        <taxon>Actinomycetes</taxon>
        <taxon>Micrococcales</taxon>
        <taxon>Microbacteriaceae</taxon>
        <taxon>Microbacterium</taxon>
    </lineage>
</organism>
<dbReference type="Proteomes" id="UP001235064">
    <property type="component" value="Unassembled WGS sequence"/>
</dbReference>
<dbReference type="HAMAP" id="MF_00454">
    <property type="entry name" value="FluC"/>
    <property type="match status" value="1"/>
</dbReference>
<keyword evidence="10" id="KW-0406">Ion transport</keyword>
<evidence type="ECO:0000256" key="5">
    <source>
        <dbReference type="ARBA" id="ARBA00023136"/>
    </source>
</evidence>
<evidence type="ECO:0000313" key="11">
    <source>
        <dbReference type="EMBL" id="MDL9977712.1"/>
    </source>
</evidence>
<evidence type="ECO:0000256" key="3">
    <source>
        <dbReference type="ARBA" id="ARBA00022692"/>
    </source>
</evidence>
<dbReference type="NCBIfam" id="TIGR00494">
    <property type="entry name" value="crcB"/>
    <property type="match status" value="1"/>
</dbReference>
<sequence length="127" mass="12654">MTGPLTILLLCIAGGVGAALRFTLDGAVKARVHTVLPPGTMLINVLGAFVLGIVTAVTGTLISPDAELVLGTGLLGGFTTFSTASLETVTLARAGHWGRAAANGFGMLILALAAAALGLWLGSLWAG</sequence>
<dbReference type="EMBL" id="JASXSZ010000001">
    <property type="protein sequence ID" value="MDL9977712.1"/>
    <property type="molecule type" value="Genomic_DNA"/>
</dbReference>
<evidence type="ECO:0000256" key="6">
    <source>
        <dbReference type="ARBA" id="ARBA00023303"/>
    </source>
</evidence>
<comment type="activity regulation">
    <text evidence="10">Na(+) is not transported, but it plays an essential structural role and its presence is essential for fluoride channel function.</text>
</comment>
<gene>
    <name evidence="10 11" type="primary">crcB</name>
    <name evidence="10" type="synonym">fluC</name>
    <name evidence="11" type="ORF">QSV35_00060</name>
</gene>
<proteinExistence type="inferred from homology"/>
<dbReference type="PANTHER" id="PTHR28259:SF1">
    <property type="entry name" value="FLUORIDE EXPORT PROTEIN 1-RELATED"/>
    <property type="match status" value="1"/>
</dbReference>
<evidence type="ECO:0000256" key="8">
    <source>
        <dbReference type="ARBA" id="ARBA00035585"/>
    </source>
</evidence>
<feature type="binding site" evidence="10">
    <location>
        <position position="79"/>
    </location>
    <ligand>
        <name>Na(+)</name>
        <dbReference type="ChEBI" id="CHEBI:29101"/>
        <note>structural</note>
    </ligand>
</feature>
<feature type="transmembrane region" description="Helical" evidence="10">
    <location>
        <begin position="106"/>
        <end position="126"/>
    </location>
</feature>
<comment type="catalytic activity">
    <reaction evidence="8">
        <text>fluoride(in) = fluoride(out)</text>
        <dbReference type="Rhea" id="RHEA:76159"/>
        <dbReference type="ChEBI" id="CHEBI:17051"/>
    </reaction>
    <physiologicalReaction direction="left-to-right" evidence="8">
        <dbReference type="Rhea" id="RHEA:76160"/>
    </physiologicalReaction>
</comment>
<keyword evidence="2 10" id="KW-1003">Cell membrane</keyword>
<keyword evidence="3 10" id="KW-0812">Transmembrane</keyword>
<keyword evidence="10" id="KW-0479">Metal-binding</keyword>
<keyword evidence="4 10" id="KW-1133">Transmembrane helix</keyword>
<comment type="function">
    <text evidence="9 10">Fluoride-specific ion channel. Important for reducing fluoride concentration in the cell, thus reducing its toxicity.</text>
</comment>
<evidence type="ECO:0000256" key="7">
    <source>
        <dbReference type="ARBA" id="ARBA00035120"/>
    </source>
</evidence>
<feature type="transmembrane region" description="Helical" evidence="10">
    <location>
        <begin position="68"/>
        <end position="86"/>
    </location>
</feature>
<accession>A0ABT7MTC6</accession>
<keyword evidence="12" id="KW-1185">Reference proteome</keyword>
<dbReference type="InterPro" id="IPR003691">
    <property type="entry name" value="FluC"/>
</dbReference>
<protein>
    <recommendedName>
        <fullName evidence="10">Fluoride-specific ion channel FluC</fullName>
    </recommendedName>
</protein>
<comment type="caution">
    <text evidence="11">The sequence shown here is derived from an EMBL/GenBank/DDBJ whole genome shotgun (WGS) entry which is preliminary data.</text>
</comment>
<evidence type="ECO:0000256" key="9">
    <source>
        <dbReference type="ARBA" id="ARBA00049940"/>
    </source>
</evidence>
<keyword evidence="6 10" id="KW-0407">Ion channel</keyword>
<keyword evidence="10" id="KW-0915">Sodium</keyword>